<dbReference type="FunFam" id="3.40.50.620:FF:000030">
    <property type="entry name" value="Arginine--tRNA ligase"/>
    <property type="match status" value="1"/>
</dbReference>
<evidence type="ECO:0000256" key="8">
    <source>
        <dbReference type="ARBA" id="ARBA00022917"/>
    </source>
</evidence>
<feature type="short sequence motif" description="'HIGH' region" evidence="11">
    <location>
        <begin position="127"/>
        <end position="137"/>
    </location>
</feature>
<keyword evidence="7 11" id="KW-0067">ATP-binding</keyword>
<comment type="subcellular location">
    <subcellularLocation>
        <location evidence="1 11">Cytoplasm</location>
    </subcellularLocation>
</comment>
<dbReference type="InterPro" id="IPR036695">
    <property type="entry name" value="Arg-tRNA-synth_N_sf"/>
</dbReference>
<comment type="subunit">
    <text evidence="3 11">Monomer.</text>
</comment>
<dbReference type="Pfam" id="PF00750">
    <property type="entry name" value="tRNA-synt_1d"/>
    <property type="match status" value="1"/>
</dbReference>
<dbReference type="SMART" id="SM00836">
    <property type="entry name" value="DALR_1"/>
    <property type="match status" value="1"/>
</dbReference>
<protein>
    <recommendedName>
        <fullName evidence="11">Arginine--tRNA ligase</fullName>
        <ecNumber evidence="11">6.1.1.19</ecNumber>
    </recommendedName>
    <alternativeName>
        <fullName evidence="11">Arginyl-tRNA synthetase</fullName>
        <shortName evidence="11">ArgRS</shortName>
    </alternativeName>
</protein>
<accession>L8PHB0</accession>
<dbReference type="AlphaFoldDB" id="L8PHB0"/>
<dbReference type="EC" id="6.1.1.19" evidence="11"/>
<keyword evidence="5 11" id="KW-0436">Ligase</keyword>
<dbReference type="CDD" id="cd00671">
    <property type="entry name" value="ArgRS_core"/>
    <property type="match status" value="1"/>
</dbReference>
<comment type="caution">
    <text evidence="15">The sequence shown here is derived from an EMBL/GenBank/DDBJ whole genome shotgun (WGS) entry which is preliminary data.</text>
</comment>
<evidence type="ECO:0000256" key="4">
    <source>
        <dbReference type="ARBA" id="ARBA00022490"/>
    </source>
</evidence>
<dbReference type="InterPro" id="IPR035684">
    <property type="entry name" value="ArgRS_core"/>
</dbReference>
<dbReference type="GO" id="GO:0005737">
    <property type="term" value="C:cytoplasm"/>
    <property type="evidence" value="ECO:0007669"/>
    <property type="project" value="UniProtKB-SubCell"/>
</dbReference>
<dbReference type="Gene3D" id="3.40.50.620">
    <property type="entry name" value="HUPs"/>
    <property type="match status" value="1"/>
</dbReference>
<organism evidence="15 16">
    <name type="scientific">Streptomyces viridochromogenes Tue57</name>
    <dbReference type="NCBI Taxonomy" id="1160705"/>
    <lineage>
        <taxon>Bacteria</taxon>
        <taxon>Bacillati</taxon>
        <taxon>Actinomycetota</taxon>
        <taxon>Actinomycetes</taxon>
        <taxon>Kitasatosporales</taxon>
        <taxon>Streptomycetaceae</taxon>
        <taxon>Streptomyces</taxon>
    </lineage>
</organism>
<dbReference type="NCBIfam" id="TIGR00456">
    <property type="entry name" value="argS"/>
    <property type="match status" value="1"/>
</dbReference>
<dbReference type="SUPFAM" id="SSF52374">
    <property type="entry name" value="Nucleotidylyl transferase"/>
    <property type="match status" value="1"/>
</dbReference>
<evidence type="ECO:0000256" key="9">
    <source>
        <dbReference type="ARBA" id="ARBA00023146"/>
    </source>
</evidence>
<dbReference type="Gene3D" id="3.30.1360.70">
    <property type="entry name" value="Arginyl tRNA synthetase N-terminal domain"/>
    <property type="match status" value="1"/>
</dbReference>
<dbReference type="PANTHER" id="PTHR11956:SF5">
    <property type="entry name" value="ARGININE--TRNA LIGASE, CYTOPLASMIC"/>
    <property type="match status" value="1"/>
</dbReference>
<dbReference type="PATRIC" id="fig|1160705.3.peg.3652"/>
<evidence type="ECO:0000256" key="12">
    <source>
        <dbReference type="RuleBase" id="RU363038"/>
    </source>
</evidence>
<keyword evidence="4 11" id="KW-0963">Cytoplasm</keyword>
<evidence type="ECO:0000256" key="5">
    <source>
        <dbReference type="ARBA" id="ARBA00022598"/>
    </source>
</evidence>
<keyword evidence="8 11" id="KW-0648">Protein biosynthesis</keyword>
<dbReference type="InterPro" id="IPR005148">
    <property type="entry name" value="Arg-tRNA-synth_N"/>
</dbReference>
<dbReference type="InterPro" id="IPR001278">
    <property type="entry name" value="Arg-tRNA-ligase"/>
</dbReference>
<dbReference type="HAMAP" id="MF_00123">
    <property type="entry name" value="Arg_tRNA_synth"/>
    <property type="match status" value="1"/>
</dbReference>
<dbReference type="SUPFAM" id="SSF47323">
    <property type="entry name" value="Anticodon-binding domain of a subclass of class I aminoacyl-tRNA synthetases"/>
    <property type="match status" value="1"/>
</dbReference>
<evidence type="ECO:0000256" key="1">
    <source>
        <dbReference type="ARBA" id="ARBA00004496"/>
    </source>
</evidence>
<dbReference type="Pfam" id="PF03485">
    <property type="entry name" value="Arg_tRNA_synt_N"/>
    <property type="match status" value="1"/>
</dbReference>
<evidence type="ECO:0000259" key="13">
    <source>
        <dbReference type="SMART" id="SM00836"/>
    </source>
</evidence>
<keyword evidence="6 11" id="KW-0547">Nucleotide-binding</keyword>
<dbReference type="InterPro" id="IPR009080">
    <property type="entry name" value="tRNAsynth_Ia_anticodon-bd"/>
</dbReference>
<name>L8PHB0_STRVR</name>
<evidence type="ECO:0000259" key="14">
    <source>
        <dbReference type="SMART" id="SM01016"/>
    </source>
</evidence>
<dbReference type="InterPro" id="IPR001412">
    <property type="entry name" value="aa-tRNA-synth_I_CS"/>
</dbReference>
<dbReference type="GO" id="GO:0004814">
    <property type="term" value="F:arginine-tRNA ligase activity"/>
    <property type="evidence" value="ECO:0007669"/>
    <property type="project" value="UniProtKB-UniRule"/>
</dbReference>
<evidence type="ECO:0000256" key="10">
    <source>
        <dbReference type="ARBA" id="ARBA00049339"/>
    </source>
</evidence>
<dbReference type="PANTHER" id="PTHR11956">
    <property type="entry name" value="ARGINYL-TRNA SYNTHETASE"/>
    <property type="match status" value="1"/>
</dbReference>
<dbReference type="PRINTS" id="PR01038">
    <property type="entry name" value="TRNASYNTHARG"/>
</dbReference>
<proteinExistence type="inferred from homology"/>
<dbReference type="SMART" id="SM01016">
    <property type="entry name" value="Arg_tRNA_synt_N"/>
    <property type="match status" value="1"/>
</dbReference>
<gene>
    <name evidence="11" type="primary">argS</name>
    <name evidence="15" type="ORF">STVIR_3685</name>
</gene>
<dbReference type="PROSITE" id="PS00178">
    <property type="entry name" value="AA_TRNA_LIGASE_I"/>
    <property type="match status" value="1"/>
</dbReference>
<evidence type="ECO:0000256" key="6">
    <source>
        <dbReference type="ARBA" id="ARBA00022741"/>
    </source>
</evidence>
<dbReference type="SUPFAM" id="SSF55190">
    <property type="entry name" value="Arginyl-tRNA synthetase (ArgRS), N-terminal 'additional' domain"/>
    <property type="match status" value="1"/>
</dbReference>
<evidence type="ECO:0000256" key="2">
    <source>
        <dbReference type="ARBA" id="ARBA00005594"/>
    </source>
</evidence>
<feature type="domain" description="Arginyl tRNA synthetase N-terminal" evidence="14">
    <location>
        <begin position="9"/>
        <end position="89"/>
    </location>
</feature>
<evidence type="ECO:0000256" key="7">
    <source>
        <dbReference type="ARBA" id="ARBA00022840"/>
    </source>
</evidence>
<evidence type="ECO:0000256" key="11">
    <source>
        <dbReference type="HAMAP-Rule" id="MF_00123"/>
    </source>
</evidence>
<keyword evidence="9 11" id="KW-0030">Aminoacyl-tRNA synthetase</keyword>
<dbReference type="EMBL" id="AMLP01000114">
    <property type="protein sequence ID" value="ELS55443.1"/>
    <property type="molecule type" value="Genomic_DNA"/>
</dbReference>
<dbReference type="InterPro" id="IPR014729">
    <property type="entry name" value="Rossmann-like_a/b/a_fold"/>
</dbReference>
<dbReference type="RefSeq" id="WP_003999016.1">
    <property type="nucleotide sequence ID" value="NZ_AMLP01000114.1"/>
</dbReference>
<evidence type="ECO:0000313" key="16">
    <source>
        <dbReference type="Proteomes" id="UP000011205"/>
    </source>
</evidence>
<dbReference type="Proteomes" id="UP000011205">
    <property type="component" value="Unassembled WGS sequence"/>
</dbReference>
<evidence type="ECO:0000256" key="3">
    <source>
        <dbReference type="ARBA" id="ARBA00011245"/>
    </source>
</evidence>
<comment type="catalytic activity">
    <reaction evidence="10 11">
        <text>tRNA(Arg) + L-arginine + ATP = L-arginyl-tRNA(Arg) + AMP + diphosphate</text>
        <dbReference type="Rhea" id="RHEA:20301"/>
        <dbReference type="Rhea" id="RHEA-COMP:9658"/>
        <dbReference type="Rhea" id="RHEA-COMP:9673"/>
        <dbReference type="ChEBI" id="CHEBI:30616"/>
        <dbReference type="ChEBI" id="CHEBI:32682"/>
        <dbReference type="ChEBI" id="CHEBI:33019"/>
        <dbReference type="ChEBI" id="CHEBI:78442"/>
        <dbReference type="ChEBI" id="CHEBI:78513"/>
        <dbReference type="ChEBI" id="CHEBI:456215"/>
        <dbReference type="EC" id="6.1.1.19"/>
    </reaction>
</comment>
<sequence length="587" mass="64768">MASVTSLTAHVNQRLASALSAALPEAADSDPLLRRSDRADFQANGILALAKKAKANPRELATQVVSQVVTGDVIKDIEVSGPGFLNITVTDRAITENLAARAADPDGRVGVPRAETPGTTVIDYAQPNVAKEMHVGHLRSAVIGDSVVQLLEFTGETVVRRHHIGDWGTQFGMLIQYLDEHPHELDHKESEVSGEEAMSNLDRLYKAARKLFDSDEEFKTRARRRVVDLQAGDPHTLAMWQKFVDESKIYFFSVFEKLDMEIRDPDIVGESGYNDMLAETCRLLEESGVAVRSEGALCVFFDDIKGPDGNPVPLIVQKSDGGYGYAATDLSAIRDRVFNLKANTLLYVVDARQSLHFRMVFETARRAGWLNDDVKAVQLAFGTVLGKDGKPFKTREGETVRLVDLLDEAIDRASAVVREKAQDLSEEEIAERGAQVGIGAVKYADLSTSANRDYKFDLDQMVSLNGDTSVYLQYAYARIRSILRKAGDVRPAAHPELELHAAERALGLHVDAFAEAVAEAATEYAPHKMAAYLYQLASLYTSFYDKCPVLKAETPEQVENRLFLCEVTARTLHQGMALLGIRTPERL</sequence>
<dbReference type="Gene3D" id="1.10.730.10">
    <property type="entry name" value="Isoleucyl-tRNA Synthetase, Domain 1"/>
    <property type="match status" value="1"/>
</dbReference>
<dbReference type="GO" id="GO:0005524">
    <property type="term" value="F:ATP binding"/>
    <property type="evidence" value="ECO:0007669"/>
    <property type="project" value="UniProtKB-UniRule"/>
</dbReference>
<evidence type="ECO:0000313" key="15">
    <source>
        <dbReference type="EMBL" id="ELS55443.1"/>
    </source>
</evidence>
<dbReference type="InterPro" id="IPR008909">
    <property type="entry name" value="DALR_anticod-bd"/>
</dbReference>
<feature type="domain" description="DALR anticodon binding" evidence="13">
    <location>
        <begin position="472"/>
        <end position="587"/>
    </location>
</feature>
<dbReference type="FunFam" id="1.10.730.10:FF:000008">
    <property type="entry name" value="Arginine--tRNA ligase"/>
    <property type="match status" value="1"/>
</dbReference>
<dbReference type="GO" id="GO:0006420">
    <property type="term" value="P:arginyl-tRNA aminoacylation"/>
    <property type="evidence" value="ECO:0007669"/>
    <property type="project" value="UniProtKB-UniRule"/>
</dbReference>
<reference evidence="15 16" key="1">
    <citation type="journal article" date="2013" name="Genome Announc.">
        <title>Draft Genome Sequence of Streptomyces viridochromogenes Strain Tu57, Producer of Avilamycin.</title>
        <authorList>
            <person name="Gruning B.A."/>
            <person name="Erxleben A."/>
            <person name="Hahnlein A."/>
            <person name="Gunther S."/>
        </authorList>
    </citation>
    <scope>NUCLEOTIDE SEQUENCE [LARGE SCALE GENOMIC DNA]</scope>
    <source>
        <strain evidence="15 16">Tue57</strain>
    </source>
</reference>
<comment type="similarity">
    <text evidence="2 11 12">Belongs to the class-I aminoacyl-tRNA synthetase family.</text>
</comment>
<dbReference type="Pfam" id="PF05746">
    <property type="entry name" value="DALR_1"/>
    <property type="match status" value="1"/>
</dbReference>